<evidence type="ECO:0000313" key="1">
    <source>
        <dbReference type="EMBL" id="MFB8777834.1"/>
    </source>
</evidence>
<protein>
    <submittedName>
        <fullName evidence="1">AvrD family protein</fullName>
    </submittedName>
</protein>
<dbReference type="Proteomes" id="UP001585080">
    <property type="component" value="Unassembled WGS sequence"/>
</dbReference>
<proteinExistence type="predicted"/>
<dbReference type="Pfam" id="PF05655">
    <property type="entry name" value="AvrD"/>
    <property type="match status" value="1"/>
</dbReference>
<organism evidence="1 2">
    <name type="scientific">Streptomyces broussonetiae</name>
    <dbReference type="NCBI Taxonomy" id="2686304"/>
    <lineage>
        <taxon>Bacteria</taxon>
        <taxon>Bacillati</taxon>
        <taxon>Actinomycetota</taxon>
        <taxon>Actinomycetes</taxon>
        <taxon>Kitasatosporales</taxon>
        <taxon>Streptomycetaceae</taxon>
        <taxon>Streptomyces</taxon>
    </lineage>
</organism>
<evidence type="ECO:0000313" key="2">
    <source>
        <dbReference type="Proteomes" id="UP001585080"/>
    </source>
</evidence>
<accession>A0ABV5ELW0</accession>
<reference evidence="1 2" key="1">
    <citation type="submission" date="2024-01" db="EMBL/GenBank/DDBJ databases">
        <title>Genome mining of biosynthetic gene clusters to explore secondary metabolites of Streptomyces sp.</title>
        <authorList>
            <person name="Baig A."/>
            <person name="Ajitkumar Shintre N."/>
            <person name="Kumar H."/>
            <person name="Anbarasu A."/>
            <person name="Ramaiah S."/>
        </authorList>
    </citation>
    <scope>NUCLEOTIDE SEQUENCE [LARGE SCALE GENOMIC DNA]</scope>
    <source>
        <strain evidence="1 2">A57</strain>
    </source>
</reference>
<keyword evidence="2" id="KW-1185">Reference proteome</keyword>
<gene>
    <name evidence="1" type="ORF">VSS16_34865</name>
</gene>
<sequence length="335" mass="35816">MPSLELASIDDFLGPRDGRFLGEGFKRVEHSLTDLTATPGPDGAGAIEATAHVAIPGLWSRKGDQHQKPHLSSIDVMLFAARLTGLYAAHAHGLAPDARFEVRSIDMKAGSSPDEEGLAKMPVSGRLVAAETAGEEWSTTLDCRVGSLSARVRARHSPGRRPVGGGGTYYLEEELPGPWIDRPYGVPHAARRQLLTDVRVTGDGEDDRRASARVALVPDGAGVAQDDAPATMIDTLVAVMQLGQVMLYTLDGVDRADSNNLWMRRATLTLDDGTPPPYDGEVTARLERARRLPTAAGTWRSAEVVGALRGVRTRVAVAHLLKEPAHHAGRGGEGR</sequence>
<dbReference type="RefSeq" id="WP_376736268.1">
    <property type="nucleotide sequence ID" value="NZ_JAYMRP010000056.1"/>
</dbReference>
<comment type="caution">
    <text evidence="1">The sequence shown here is derived from an EMBL/GenBank/DDBJ whole genome shotgun (WGS) entry which is preliminary data.</text>
</comment>
<dbReference type="EMBL" id="JAYMRP010000056">
    <property type="protein sequence ID" value="MFB8777834.1"/>
    <property type="molecule type" value="Genomic_DNA"/>
</dbReference>
<name>A0ABV5ELW0_9ACTN</name>
<dbReference type="InterPro" id="IPR008799">
    <property type="entry name" value="Pseudomon_AvrD"/>
</dbReference>